<dbReference type="RefSeq" id="WP_305027893.1">
    <property type="nucleotide sequence ID" value="NZ_JAUQTA010000001.1"/>
</dbReference>
<accession>A0ABT9B0Y5</accession>
<keyword evidence="2" id="KW-1185">Reference proteome</keyword>
<protein>
    <submittedName>
        <fullName evidence="1">Uncharacterized protein</fullName>
    </submittedName>
</protein>
<comment type="caution">
    <text evidence="1">The sequence shown here is derived from an EMBL/GenBank/DDBJ whole genome shotgun (WGS) entry which is preliminary data.</text>
</comment>
<dbReference type="EMBL" id="JAUQTA010000001">
    <property type="protein sequence ID" value="MDO7868519.1"/>
    <property type="molecule type" value="Genomic_DNA"/>
</dbReference>
<proteinExistence type="predicted"/>
<reference evidence="1 2" key="1">
    <citation type="submission" date="2023-07" db="EMBL/GenBank/DDBJ databases">
        <title>Nocardioides sp. nov WY-20 isolated from soil.</title>
        <authorList>
            <person name="Liu B."/>
            <person name="Wan Y."/>
        </authorList>
    </citation>
    <scope>NUCLEOTIDE SEQUENCE [LARGE SCALE GENOMIC DNA]</scope>
    <source>
        <strain evidence="1 2">WY-20</strain>
    </source>
</reference>
<gene>
    <name evidence="1" type="ORF">Q5722_09080</name>
</gene>
<organism evidence="1 2">
    <name type="scientific">Nocardioides jiangxiensis</name>
    <dbReference type="NCBI Taxonomy" id="3064524"/>
    <lineage>
        <taxon>Bacteria</taxon>
        <taxon>Bacillati</taxon>
        <taxon>Actinomycetota</taxon>
        <taxon>Actinomycetes</taxon>
        <taxon>Propionibacteriales</taxon>
        <taxon>Nocardioidaceae</taxon>
        <taxon>Nocardioides</taxon>
    </lineage>
</organism>
<evidence type="ECO:0000313" key="1">
    <source>
        <dbReference type="EMBL" id="MDO7868519.1"/>
    </source>
</evidence>
<sequence>MILSSPAFGSIAPTGTPVKFWSYGLTETQAAAHLQGYARTDPTLKTLSLRRDATTFYATTTYNRLDRLRMSNGWGINSHTVLRFDNAHGTELGRLVIDAVPDTSAGTGYTTYWYCDQATATTGAARTHHPGKGSLVYSTSTVHYQVSLGMLGRCGFAKGSRVLVVAGSGLFDTQYGKASGEWKSFISDKRYSFTY</sequence>
<evidence type="ECO:0000313" key="2">
    <source>
        <dbReference type="Proteomes" id="UP001233314"/>
    </source>
</evidence>
<name>A0ABT9B0Y5_9ACTN</name>
<dbReference type="Proteomes" id="UP001233314">
    <property type="component" value="Unassembled WGS sequence"/>
</dbReference>